<dbReference type="EMBL" id="HBUF01344845">
    <property type="protein sequence ID" value="CAG6708202.1"/>
    <property type="molecule type" value="Transcribed_RNA"/>
</dbReference>
<sequence>MRPSQNQGKQPEWDPSFKKVFLPLSDLKLTKKTKKNGTKKCTTPFTNLARTKTMLPFGTKLNGKKMVTTGIRQNQKVLPETNTPHWTGDESPGVTKKMSSSRP</sequence>
<accession>A0A8D9A329</accession>
<feature type="compositionally biased region" description="Polar residues" evidence="1">
    <location>
        <begin position="76"/>
        <end position="85"/>
    </location>
</feature>
<name>A0A8D9A329_9HEMI</name>
<dbReference type="EMBL" id="HBUF01344843">
    <property type="protein sequence ID" value="CAG6708199.1"/>
    <property type="molecule type" value="Transcribed_RNA"/>
</dbReference>
<dbReference type="EMBL" id="HBUF01242627">
    <property type="protein sequence ID" value="CAG6677471.1"/>
    <property type="molecule type" value="Transcribed_RNA"/>
</dbReference>
<dbReference type="EMBL" id="HBUF01072235">
    <property type="protein sequence ID" value="CAG6629986.1"/>
    <property type="molecule type" value="Transcribed_RNA"/>
</dbReference>
<evidence type="ECO:0000313" key="2">
    <source>
        <dbReference type="EMBL" id="CAG6756516.1"/>
    </source>
</evidence>
<proteinExistence type="predicted"/>
<dbReference type="EMBL" id="HBUF01072229">
    <property type="protein sequence ID" value="CAG6629964.1"/>
    <property type="molecule type" value="Transcribed_RNA"/>
</dbReference>
<dbReference type="EMBL" id="HBUF01544939">
    <property type="protein sequence ID" value="CAG6756546.1"/>
    <property type="molecule type" value="Transcribed_RNA"/>
</dbReference>
<dbReference type="AlphaFoldDB" id="A0A8D9A329"/>
<dbReference type="EMBL" id="HBUF01544935">
    <property type="protein sequence ID" value="CAG6756516.1"/>
    <property type="molecule type" value="Transcribed_RNA"/>
</dbReference>
<dbReference type="EMBL" id="HBUF01544937">
    <property type="protein sequence ID" value="CAG6756531.1"/>
    <property type="molecule type" value="Transcribed_RNA"/>
</dbReference>
<dbReference type="EMBL" id="HBUF01072230">
    <property type="protein sequence ID" value="CAG6629968.1"/>
    <property type="molecule type" value="Transcribed_RNA"/>
</dbReference>
<dbReference type="EMBL" id="HBUF01344841">
    <property type="protein sequence ID" value="CAG6708193.1"/>
    <property type="molecule type" value="Transcribed_RNA"/>
</dbReference>
<dbReference type="EMBL" id="HBUF01242625">
    <property type="protein sequence ID" value="CAG6677466.1"/>
    <property type="molecule type" value="Transcribed_RNA"/>
</dbReference>
<evidence type="ECO:0000256" key="1">
    <source>
        <dbReference type="SAM" id="MobiDB-lite"/>
    </source>
</evidence>
<reference evidence="2" key="1">
    <citation type="submission" date="2021-05" db="EMBL/GenBank/DDBJ databases">
        <authorList>
            <person name="Alioto T."/>
            <person name="Alioto T."/>
            <person name="Gomez Garrido J."/>
        </authorList>
    </citation>
    <scope>NUCLEOTIDE SEQUENCE</scope>
</reference>
<dbReference type="EMBL" id="HBUF01072233">
    <property type="protein sequence ID" value="CAG6629980.1"/>
    <property type="molecule type" value="Transcribed_RNA"/>
</dbReference>
<organism evidence="2">
    <name type="scientific">Cacopsylla melanoneura</name>
    <dbReference type="NCBI Taxonomy" id="428564"/>
    <lineage>
        <taxon>Eukaryota</taxon>
        <taxon>Metazoa</taxon>
        <taxon>Ecdysozoa</taxon>
        <taxon>Arthropoda</taxon>
        <taxon>Hexapoda</taxon>
        <taxon>Insecta</taxon>
        <taxon>Pterygota</taxon>
        <taxon>Neoptera</taxon>
        <taxon>Paraneoptera</taxon>
        <taxon>Hemiptera</taxon>
        <taxon>Sternorrhyncha</taxon>
        <taxon>Psylloidea</taxon>
        <taxon>Psyllidae</taxon>
        <taxon>Psyllinae</taxon>
        <taxon>Cacopsylla</taxon>
    </lineage>
</organism>
<dbReference type="EMBL" id="HBUF01344846">
    <property type="protein sequence ID" value="CAG6708206.1"/>
    <property type="molecule type" value="Transcribed_RNA"/>
</dbReference>
<feature type="region of interest" description="Disordered" evidence="1">
    <location>
        <begin position="76"/>
        <end position="103"/>
    </location>
</feature>
<dbReference type="EMBL" id="HBUF01242624">
    <property type="protein sequence ID" value="CAG6677464.1"/>
    <property type="molecule type" value="Transcribed_RNA"/>
</dbReference>
<protein>
    <submittedName>
        <fullName evidence="2">Uncharacterized protein</fullName>
    </submittedName>
</protein>
<dbReference type="EMBL" id="HBUF01072232">
    <property type="protein sequence ID" value="CAG6629976.1"/>
    <property type="molecule type" value="Transcribed_RNA"/>
</dbReference>